<dbReference type="PANTHER" id="PTHR43046:SF14">
    <property type="entry name" value="MUTT_NUDIX FAMILY PROTEIN"/>
    <property type="match status" value="1"/>
</dbReference>
<dbReference type="InterPro" id="IPR020084">
    <property type="entry name" value="NUDIX_hydrolase_CS"/>
</dbReference>
<dbReference type="PRINTS" id="PR00502">
    <property type="entry name" value="NUDIXFAMILY"/>
</dbReference>
<evidence type="ECO:0000256" key="1">
    <source>
        <dbReference type="ARBA" id="ARBA00001946"/>
    </source>
</evidence>
<gene>
    <name evidence="5" type="ORF">PAF17_04740</name>
</gene>
<sequence>MIPRFGERPQPGLRYRHRPGVYAVLVRDNRILLTHQAFPIPEFQLPGGGVESGESLVAALHREVFEETGWRIGNLRGLGRFRRFCDLPEHDMLAEKMCHIWIARPILRLAPPPEQGHTACWFRPAEALELIADPGARHWLGRYLRG</sequence>
<comment type="cofactor">
    <cofactor evidence="1">
        <name>Mg(2+)</name>
        <dbReference type="ChEBI" id="CHEBI:18420"/>
    </cofactor>
</comment>
<dbReference type="InterPro" id="IPR020476">
    <property type="entry name" value="Nudix_hydrolase"/>
</dbReference>
<dbReference type="Pfam" id="PF00293">
    <property type="entry name" value="NUDIX"/>
    <property type="match status" value="1"/>
</dbReference>
<dbReference type="InterPro" id="IPR000086">
    <property type="entry name" value="NUDIX_hydrolase_dom"/>
</dbReference>
<reference evidence="5" key="1">
    <citation type="submission" date="2022-12" db="EMBL/GenBank/DDBJ databases">
        <title>Paracoccus onchidii sp. nov., isolated from a marine invertebrate from the South China Sea.</title>
        <authorList>
            <person name="Xu S."/>
            <person name="Liu Z."/>
            <person name="Xu Y."/>
        </authorList>
    </citation>
    <scope>NUCLEOTIDE SEQUENCE</scope>
    <source>
        <strain evidence="5">Z330</strain>
    </source>
</reference>
<dbReference type="PROSITE" id="PS51462">
    <property type="entry name" value="NUDIX"/>
    <property type="match status" value="1"/>
</dbReference>
<evidence type="ECO:0000256" key="3">
    <source>
        <dbReference type="RuleBase" id="RU003476"/>
    </source>
</evidence>
<dbReference type="SUPFAM" id="SSF55811">
    <property type="entry name" value="Nudix"/>
    <property type="match status" value="1"/>
</dbReference>
<organism evidence="5 6">
    <name type="scientific">Paracoccus onchidii</name>
    <dbReference type="NCBI Taxonomy" id="3017813"/>
    <lineage>
        <taxon>Bacteria</taxon>
        <taxon>Pseudomonadati</taxon>
        <taxon>Pseudomonadota</taxon>
        <taxon>Alphaproteobacteria</taxon>
        <taxon>Rhodobacterales</taxon>
        <taxon>Paracoccaceae</taxon>
        <taxon>Paracoccus</taxon>
    </lineage>
</organism>
<evidence type="ECO:0000313" key="5">
    <source>
        <dbReference type="EMBL" id="MDB6176812.1"/>
    </source>
</evidence>
<dbReference type="Proteomes" id="UP001165641">
    <property type="component" value="Unassembled WGS sequence"/>
</dbReference>
<dbReference type="EMBL" id="JAQBIE010000004">
    <property type="protein sequence ID" value="MDB6176812.1"/>
    <property type="molecule type" value="Genomic_DNA"/>
</dbReference>
<name>A0ABT4ZBR9_9RHOB</name>
<evidence type="ECO:0000259" key="4">
    <source>
        <dbReference type="PROSITE" id="PS51462"/>
    </source>
</evidence>
<keyword evidence="2 3" id="KW-0378">Hydrolase</keyword>
<evidence type="ECO:0000313" key="6">
    <source>
        <dbReference type="Proteomes" id="UP001165641"/>
    </source>
</evidence>
<dbReference type="Gene3D" id="3.90.79.10">
    <property type="entry name" value="Nucleoside Triphosphate Pyrophosphohydrolase"/>
    <property type="match status" value="1"/>
</dbReference>
<dbReference type="InterPro" id="IPR015797">
    <property type="entry name" value="NUDIX_hydrolase-like_dom_sf"/>
</dbReference>
<protein>
    <submittedName>
        <fullName evidence="5">NUDIX hydrolase</fullName>
    </submittedName>
</protein>
<dbReference type="GO" id="GO:0016787">
    <property type="term" value="F:hydrolase activity"/>
    <property type="evidence" value="ECO:0007669"/>
    <property type="project" value="UniProtKB-KW"/>
</dbReference>
<proteinExistence type="inferred from homology"/>
<dbReference type="PANTHER" id="PTHR43046">
    <property type="entry name" value="GDP-MANNOSE MANNOSYL HYDROLASE"/>
    <property type="match status" value="1"/>
</dbReference>
<dbReference type="RefSeq" id="WP_271887935.1">
    <property type="nucleotide sequence ID" value="NZ_JAQBIE010000004.1"/>
</dbReference>
<comment type="similarity">
    <text evidence="3">Belongs to the Nudix hydrolase family.</text>
</comment>
<evidence type="ECO:0000256" key="2">
    <source>
        <dbReference type="ARBA" id="ARBA00022801"/>
    </source>
</evidence>
<dbReference type="PROSITE" id="PS00893">
    <property type="entry name" value="NUDIX_BOX"/>
    <property type="match status" value="1"/>
</dbReference>
<accession>A0ABT4ZBR9</accession>
<feature type="domain" description="Nudix hydrolase" evidence="4">
    <location>
        <begin position="16"/>
        <end position="146"/>
    </location>
</feature>
<keyword evidence="6" id="KW-1185">Reference proteome</keyword>
<comment type="caution">
    <text evidence="5">The sequence shown here is derived from an EMBL/GenBank/DDBJ whole genome shotgun (WGS) entry which is preliminary data.</text>
</comment>